<name>A0A3S0MQ27_9VIBR</name>
<dbReference type="EMBL" id="RXZH01000001">
    <property type="protein sequence ID" value="RTZ17303.1"/>
    <property type="molecule type" value="Genomic_DNA"/>
</dbReference>
<feature type="domain" description="N-acetyltransferase" evidence="1">
    <location>
        <begin position="9"/>
        <end position="175"/>
    </location>
</feature>
<comment type="caution">
    <text evidence="2">The sequence shown here is derived from an EMBL/GenBank/DDBJ whole genome shotgun (WGS) entry which is preliminary data.</text>
</comment>
<sequence length="180" mass="20591">MYTIETNQLSMTQITEADWALFERLNQEEDVIRYAFDKPSTEEIRERFESRLPTWSWPSAHWLCLVIREKKSGTPIGVTGLCLSEGQTTHAEVGYLLLPEFHGKGYGTESLIGLIDFMSENFPLERVNAIVTDGNIASCKVLEKAGFTLTEREKDAYMIGGKYYDDLIYMYHVKETASEL</sequence>
<proteinExistence type="predicted"/>
<dbReference type="RefSeq" id="WP_126572059.1">
    <property type="nucleotide sequence ID" value="NZ_RXZH01000001.1"/>
</dbReference>
<organism evidence="2 3">
    <name type="scientific">Vibrio aquaticus</name>
    <dbReference type="NCBI Taxonomy" id="2496559"/>
    <lineage>
        <taxon>Bacteria</taxon>
        <taxon>Pseudomonadati</taxon>
        <taxon>Pseudomonadota</taxon>
        <taxon>Gammaproteobacteria</taxon>
        <taxon>Vibrionales</taxon>
        <taxon>Vibrionaceae</taxon>
        <taxon>Vibrio</taxon>
    </lineage>
</organism>
<dbReference type="PROSITE" id="PS51186">
    <property type="entry name" value="GNAT"/>
    <property type="match status" value="1"/>
</dbReference>
<evidence type="ECO:0000313" key="2">
    <source>
        <dbReference type="EMBL" id="RTZ17303.1"/>
    </source>
</evidence>
<dbReference type="CDD" id="cd04301">
    <property type="entry name" value="NAT_SF"/>
    <property type="match status" value="1"/>
</dbReference>
<evidence type="ECO:0000259" key="1">
    <source>
        <dbReference type="PROSITE" id="PS51186"/>
    </source>
</evidence>
<evidence type="ECO:0000313" key="3">
    <source>
        <dbReference type="Proteomes" id="UP000268973"/>
    </source>
</evidence>
<keyword evidence="2" id="KW-0808">Transferase</keyword>
<dbReference type="InterPro" id="IPR016181">
    <property type="entry name" value="Acyl_CoA_acyltransferase"/>
</dbReference>
<dbReference type="InterPro" id="IPR000182">
    <property type="entry name" value="GNAT_dom"/>
</dbReference>
<accession>A0A3S0MQ27</accession>
<keyword evidence="3" id="KW-1185">Reference proteome</keyword>
<dbReference type="OrthoDB" id="7852312at2"/>
<gene>
    <name evidence="2" type="ORF">EJ063_00550</name>
</gene>
<dbReference type="InterPro" id="IPR051531">
    <property type="entry name" value="N-acetyltransferase"/>
</dbReference>
<protein>
    <submittedName>
        <fullName evidence="2">N-acetyltransferase</fullName>
    </submittedName>
</protein>
<dbReference type="PANTHER" id="PTHR43792">
    <property type="entry name" value="GNAT FAMILY, PUTATIVE (AFU_ORTHOLOGUE AFUA_3G00765)-RELATED-RELATED"/>
    <property type="match status" value="1"/>
</dbReference>
<dbReference type="Pfam" id="PF13302">
    <property type="entry name" value="Acetyltransf_3"/>
    <property type="match status" value="1"/>
</dbReference>
<dbReference type="SUPFAM" id="SSF55729">
    <property type="entry name" value="Acyl-CoA N-acyltransferases (Nat)"/>
    <property type="match status" value="1"/>
</dbReference>
<dbReference type="Proteomes" id="UP000268973">
    <property type="component" value="Unassembled WGS sequence"/>
</dbReference>
<dbReference type="Gene3D" id="3.40.630.30">
    <property type="match status" value="1"/>
</dbReference>
<dbReference type="AlphaFoldDB" id="A0A3S0MQ27"/>
<reference evidence="2 3" key="1">
    <citation type="submission" date="2018-12" db="EMBL/GenBank/DDBJ databases">
        <title>Vibrio sp. isolated from China Sea.</title>
        <authorList>
            <person name="Li Y."/>
        </authorList>
    </citation>
    <scope>NUCLEOTIDE SEQUENCE [LARGE SCALE GENOMIC DNA]</scope>
    <source>
        <strain evidence="2 3">BEI207</strain>
    </source>
</reference>
<dbReference type="PANTHER" id="PTHR43792:SF1">
    <property type="entry name" value="N-ACETYLTRANSFERASE DOMAIN-CONTAINING PROTEIN"/>
    <property type="match status" value="1"/>
</dbReference>
<dbReference type="GO" id="GO:0016747">
    <property type="term" value="F:acyltransferase activity, transferring groups other than amino-acyl groups"/>
    <property type="evidence" value="ECO:0007669"/>
    <property type="project" value="InterPro"/>
</dbReference>